<dbReference type="AlphaFoldDB" id="A0AA86VY01"/>
<keyword evidence="2" id="KW-0186">Copper</keyword>
<dbReference type="PROSITE" id="PS00196">
    <property type="entry name" value="COPPER_BLUE"/>
    <property type="match status" value="1"/>
</dbReference>
<evidence type="ECO:0000259" key="7">
    <source>
        <dbReference type="PROSITE" id="PS51485"/>
    </source>
</evidence>
<dbReference type="InterPro" id="IPR003245">
    <property type="entry name" value="Phytocyanin_dom"/>
</dbReference>
<dbReference type="PANTHER" id="PTHR33021">
    <property type="entry name" value="BLUE COPPER PROTEIN"/>
    <property type="match status" value="1"/>
</dbReference>
<keyword evidence="1" id="KW-0479">Metal-binding</keyword>
<evidence type="ECO:0000256" key="3">
    <source>
        <dbReference type="ARBA" id="ARBA00023157"/>
    </source>
</evidence>
<reference evidence="8" key="1">
    <citation type="submission" date="2023-10" db="EMBL/GenBank/DDBJ databases">
        <authorList>
            <person name="Domelevo Entfellner J.-B."/>
        </authorList>
    </citation>
    <scope>NUCLEOTIDE SEQUENCE</scope>
</reference>
<evidence type="ECO:0000313" key="8">
    <source>
        <dbReference type="EMBL" id="CAJ1946751.1"/>
    </source>
</evidence>
<protein>
    <recommendedName>
        <fullName evidence="4">Basic blue protein</fullName>
    </recommendedName>
    <alternativeName>
        <fullName evidence="5">Plantacyanin</fullName>
    </alternativeName>
</protein>
<evidence type="ECO:0000256" key="2">
    <source>
        <dbReference type="ARBA" id="ARBA00023008"/>
    </source>
</evidence>
<dbReference type="CDD" id="cd11013">
    <property type="entry name" value="Plantacyanin"/>
    <property type="match status" value="1"/>
</dbReference>
<dbReference type="GO" id="GO:0046872">
    <property type="term" value="F:metal ion binding"/>
    <property type="evidence" value="ECO:0007669"/>
    <property type="project" value="UniProtKB-KW"/>
</dbReference>
<evidence type="ECO:0000256" key="4">
    <source>
        <dbReference type="ARBA" id="ARBA00071970"/>
    </source>
</evidence>
<dbReference type="Proteomes" id="UP001189624">
    <property type="component" value="Chromosome 4"/>
</dbReference>
<dbReference type="FunFam" id="2.60.40.420:FF:000013">
    <property type="entry name" value="basic blue protein-like"/>
    <property type="match status" value="1"/>
</dbReference>
<proteinExistence type="predicted"/>
<dbReference type="InterPro" id="IPR028871">
    <property type="entry name" value="BlueCu_1_BS"/>
</dbReference>
<dbReference type="GO" id="GO:0009055">
    <property type="term" value="F:electron transfer activity"/>
    <property type="evidence" value="ECO:0007669"/>
    <property type="project" value="InterPro"/>
</dbReference>
<dbReference type="SUPFAM" id="SSF49503">
    <property type="entry name" value="Cupredoxins"/>
    <property type="match status" value="1"/>
</dbReference>
<feature type="domain" description="Phytocyanin" evidence="7">
    <location>
        <begin position="27"/>
        <end position="122"/>
    </location>
</feature>
<evidence type="ECO:0000256" key="5">
    <source>
        <dbReference type="ARBA" id="ARBA00082491"/>
    </source>
</evidence>
<dbReference type="Gramene" id="rna-AYBTSS11_LOCUS12297">
    <property type="protein sequence ID" value="CAJ1946751.1"/>
    <property type="gene ID" value="gene-AYBTSS11_LOCUS12297"/>
</dbReference>
<keyword evidence="3" id="KW-1015">Disulfide bond</keyword>
<dbReference type="Gene3D" id="2.60.40.420">
    <property type="entry name" value="Cupredoxins - blue copper proteins"/>
    <property type="match status" value="1"/>
</dbReference>
<dbReference type="GO" id="GO:0005886">
    <property type="term" value="C:plasma membrane"/>
    <property type="evidence" value="ECO:0007669"/>
    <property type="project" value="TreeGrafter"/>
</dbReference>
<dbReference type="InterPro" id="IPR041844">
    <property type="entry name" value="Plantacyanin"/>
</dbReference>
<evidence type="ECO:0000256" key="1">
    <source>
        <dbReference type="ARBA" id="ARBA00022723"/>
    </source>
</evidence>
<sequence length="122" mass="13592">MSERRGNGAAMMLLCMLVVYSEMVHGTTFLVGDEGGWTFNVTNWPNGKQFKAGDILEFRYDCMSHDVLKVEEFGYNTCIPTIGSKPYTSGKDLIQLEKGTNYFICGFPFHCQGGMKIAINAV</sequence>
<dbReference type="Pfam" id="PF02298">
    <property type="entry name" value="Cu_bind_like"/>
    <property type="match status" value="1"/>
</dbReference>
<dbReference type="EMBL" id="OY731401">
    <property type="protein sequence ID" value="CAJ1946751.1"/>
    <property type="molecule type" value="Genomic_DNA"/>
</dbReference>
<feature type="signal peptide" evidence="6">
    <location>
        <begin position="1"/>
        <end position="26"/>
    </location>
</feature>
<evidence type="ECO:0000256" key="6">
    <source>
        <dbReference type="SAM" id="SignalP"/>
    </source>
</evidence>
<dbReference type="InterPro" id="IPR008972">
    <property type="entry name" value="Cupredoxin"/>
</dbReference>
<keyword evidence="9" id="KW-1185">Reference proteome</keyword>
<evidence type="ECO:0000313" key="9">
    <source>
        <dbReference type="Proteomes" id="UP001189624"/>
    </source>
</evidence>
<dbReference type="PANTHER" id="PTHR33021:SF341">
    <property type="entry name" value="BASIC BLUE PROTEIN-LIKE"/>
    <property type="match status" value="1"/>
</dbReference>
<keyword evidence="6" id="KW-0732">Signal</keyword>
<dbReference type="PROSITE" id="PS51485">
    <property type="entry name" value="PHYTOCYANIN"/>
    <property type="match status" value="1"/>
</dbReference>
<dbReference type="InterPro" id="IPR039391">
    <property type="entry name" value="Phytocyanin-like"/>
</dbReference>
<accession>A0AA86VY01</accession>
<feature type="chain" id="PRO_5041735042" description="Basic blue protein" evidence="6">
    <location>
        <begin position="27"/>
        <end position="122"/>
    </location>
</feature>
<name>A0AA86VY01_9FABA</name>
<organism evidence="8 9">
    <name type="scientific">Sphenostylis stenocarpa</name>
    <dbReference type="NCBI Taxonomy" id="92480"/>
    <lineage>
        <taxon>Eukaryota</taxon>
        <taxon>Viridiplantae</taxon>
        <taxon>Streptophyta</taxon>
        <taxon>Embryophyta</taxon>
        <taxon>Tracheophyta</taxon>
        <taxon>Spermatophyta</taxon>
        <taxon>Magnoliopsida</taxon>
        <taxon>eudicotyledons</taxon>
        <taxon>Gunneridae</taxon>
        <taxon>Pentapetalae</taxon>
        <taxon>rosids</taxon>
        <taxon>fabids</taxon>
        <taxon>Fabales</taxon>
        <taxon>Fabaceae</taxon>
        <taxon>Papilionoideae</taxon>
        <taxon>50 kb inversion clade</taxon>
        <taxon>NPAAA clade</taxon>
        <taxon>indigoferoid/millettioid clade</taxon>
        <taxon>Phaseoleae</taxon>
        <taxon>Sphenostylis</taxon>
    </lineage>
</organism>
<gene>
    <name evidence="8" type="ORF">AYBTSS11_LOCUS12297</name>
</gene>